<dbReference type="Proteomes" id="UP001064782">
    <property type="component" value="Unassembled WGS sequence"/>
</dbReference>
<evidence type="ECO:0000313" key="2">
    <source>
        <dbReference type="EMBL" id="GLD30922.1"/>
    </source>
</evidence>
<reference evidence="2" key="1">
    <citation type="submission" date="2022-08" db="EMBL/GenBank/DDBJ databases">
        <title>Mycobacterium kiyosense sp. nov., scotochromogenic slow-glowing species isolated from respiratory specimens.</title>
        <authorList>
            <person name="Fukano H."/>
            <person name="Kazumi Y."/>
            <person name="Sakagami N."/>
            <person name="Ato M."/>
            <person name="Mitarai S."/>
            <person name="Hoshino Y."/>
        </authorList>
    </citation>
    <scope>NUCLEOTIDE SEQUENCE</scope>
    <source>
        <strain evidence="2">1413</strain>
        <strain evidence="1">SRL2020-028</strain>
    </source>
</reference>
<evidence type="ECO:0000313" key="1">
    <source>
        <dbReference type="EMBL" id="GLB82765.1"/>
    </source>
</evidence>
<dbReference type="Gene3D" id="1.10.357.10">
    <property type="entry name" value="Tetracycline Repressor, domain 2"/>
    <property type="match status" value="1"/>
</dbReference>
<dbReference type="InterPro" id="IPR009057">
    <property type="entry name" value="Homeodomain-like_sf"/>
</dbReference>
<dbReference type="EMBL" id="BRZI01000019">
    <property type="protein sequence ID" value="GLD30922.1"/>
    <property type="molecule type" value="Genomic_DNA"/>
</dbReference>
<dbReference type="InterPro" id="IPR036271">
    <property type="entry name" value="Tet_transcr_reg_TetR-rel_C_sf"/>
</dbReference>
<organism evidence="2 3">
    <name type="scientific">Mycobacterium kiyosense</name>
    <dbReference type="NCBI Taxonomy" id="2871094"/>
    <lineage>
        <taxon>Bacteria</taxon>
        <taxon>Bacillati</taxon>
        <taxon>Actinomycetota</taxon>
        <taxon>Actinomycetes</taxon>
        <taxon>Mycobacteriales</taxon>
        <taxon>Mycobacteriaceae</taxon>
        <taxon>Mycobacterium</taxon>
    </lineage>
</organism>
<sequence>MTSRVGGRPALIAVDDVVRVGRELGLRRLSVNAVAARLGVSATALYRHVESRWELERLVGESLLAELELRDDPDDGIEGHLLSFGLQLWHYTVEHPGLASYLQVLFPRGDAGVRLLVTEVDALSRRGYAEEAAIVLSSAVATLAISLAAREESNTSTTGGDQADRFAAERDAVAQRLAGHPRLGAAHGVLPELASAEYVRLLLAASIKGLVGEIPPGRPITEVVAATPPRERTVDGTRIFRRGDEGLRRARPYGDGA</sequence>
<keyword evidence="3" id="KW-1185">Reference proteome</keyword>
<protein>
    <submittedName>
        <fullName evidence="2">TetR family transcriptional regulator</fullName>
    </submittedName>
</protein>
<dbReference type="SUPFAM" id="SSF48498">
    <property type="entry name" value="Tetracyclin repressor-like, C-terminal domain"/>
    <property type="match status" value="1"/>
</dbReference>
<gene>
    <name evidence="2" type="ORF">Mkiyose1413_28050</name>
    <name evidence="1" type="ORF">SRL2020028_20210</name>
</gene>
<accession>A0A9P3Q951</accession>
<dbReference type="AlphaFoldDB" id="A0A9P3Q951"/>
<comment type="caution">
    <text evidence="2">The sequence shown here is derived from an EMBL/GenBank/DDBJ whole genome shotgun (WGS) entry which is preliminary data.</text>
</comment>
<proteinExistence type="predicted"/>
<dbReference type="Proteomes" id="UP001165663">
    <property type="component" value="Unassembled WGS sequence"/>
</dbReference>
<evidence type="ECO:0000313" key="3">
    <source>
        <dbReference type="Proteomes" id="UP001064782"/>
    </source>
</evidence>
<dbReference type="SUPFAM" id="SSF46689">
    <property type="entry name" value="Homeodomain-like"/>
    <property type="match status" value="1"/>
</dbReference>
<name>A0A9P3Q951_9MYCO</name>
<dbReference type="EMBL" id="BRXE01000015">
    <property type="protein sequence ID" value="GLB82765.1"/>
    <property type="molecule type" value="Genomic_DNA"/>
</dbReference>